<sequence length="601" mass="68153">MSSHLSSGRINVGLLKEASQRELIACFSKYDGSKTIVWDNSLMGPFGLLADYPFLLQNGCIQMIPLRSGKLPMIKGENVVFIVRPNVSLMKIIAENIRERKSVKFHILFMPRISLLCERKLEELGVRANITTINEYAIDLFPVDSDVMSMEIKSSFRDCVIDGDYSSLYHASRAIMTLQSLYGVIPNVYGQGKYAQQVMDLIGRMRRELGGKEYQIVPQIDCILLIDRNVDVLSPLLSQHTYEGLLDEIYGICNTHIKVPAEKFTQTNESRNDPTETVQFTLNSSEELFVEIRDKNFNAIGSILHTTTKQLSAQQHEHQQAKSVGELKLFVEKIPRIMSMRKSLATHISMMELIKQVTDSEEFRDTLLVEREFLTVTTDKVHNYIEDCISREEPLNKVLRLICIQSLTCNGLKQKTLDYYKREVIQTYGYQHALTLSNLEKAGLLKYSSSSMYTNKPFNILRKTLRLTAEKIDEKNPTDIFYVHSGYAPLSVRLAQFLVQPGWRAIADALKLLPEPTVDETQHIPVGLRKRRNSGSSTQSGVVDDPKVVLVFFLGGCTYAEISALRFLSQQEEMNVEFVVATTALINGNTFLDSISEPFNI</sequence>
<dbReference type="GO" id="GO:0016192">
    <property type="term" value="P:vesicle-mediated transport"/>
    <property type="evidence" value="ECO:0007669"/>
    <property type="project" value="InterPro"/>
</dbReference>
<dbReference type="PIRSF" id="PIRSF005715">
    <property type="entry name" value="VPS45_Sec1"/>
    <property type="match status" value="1"/>
</dbReference>
<keyword evidence="3" id="KW-1185">Reference proteome</keyword>
<dbReference type="EMBL" id="NCKV01001163">
    <property type="protein sequence ID" value="RWS28893.1"/>
    <property type="molecule type" value="Genomic_DNA"/>
</dbReference>
<dbReference type="InterPro" id="IPR043155">
    <property type="entry name" value="VPS33_dom3b"/>
</dbReference>
<dbReference type="OrthoDB" id="10262287at2759"/>
<protein>
    <submittedName>
        <fullName evidence="2">Vacuolar protein sorting-associated protein 33A-like protein</fullName>
    </submittedName>
</protein>
<comment type="caution">
    <text evidence="2">The sequence shown here is derived from an EMBL/GenBank/DDBJ whole genome shotgun (WGS) entry which is preliminary data.</text>
</comment>
<evidence type="ECO:0000313" key="2">
    <source>
        <dbReference type="EMBL" id="RWS28893.1"/>
    </source>
</evidence>
<dbReference type="SUPFAM" id="SSF56815">
    <property type="entry name" value="Sec1/munc18-like (SM) proteins"/>
    <property type="match status" value="1"/>
</dbReference>
<dbReference type="Proteomes" id="UP000288716">
    <property type="component" value="Unassembled WGS sequence"/>
</dbReference>
<gene>
    <name evidence="2" type="ORF">B4U80_08239</name>
</gene>
<dbReference type="Pfam" id="PF00995">
    <property type="entry name" value="Sec1"/>
    <property type="match status" value="1"/>
</dbReference>
<reference evidence="2 3" key="1">
    <citation type="journal article" date="2018" name="Gigascience">
        <title>Genomes of trombidid mites reveal novel predicted allergens and laterally-transferred genes associated with secondary metabolism.</title>
        <authorList>
            <person name="Dong X."/>
            <person name="Chaisiri K."/>
            <person name="Xia D."/>
            <person name="Armstrong S.D."/>
            <person name="Fang Y."/>
            <person name="Donnelly M.J."/>
            <person name="Kadowaki T."/>
            <person name="McGarry J.W."/>
            <person name="Darby A.C."/>
            <person name="Makepeace B.L."/>
        </authorList>
    </citation>
    <scope>NUCLEOTIDE SEQUENCE [LARGE SCALE GENOMIC DNA]</scope>
    <source>
        <strain evidence="2">UoL-UT</strain>
    </source>
</reference>
<dbReference type="FunFam" id="3.40.50.1910:FF:000005">
    <property type="entry name" value="vacuolar protein sorting-associated protein 33A isoform X1"/>
    <property type="match status" value="1"/>
</dbReference>
<dbReference type="Gene3D" id="3.40.50.2060">
    <property type="match status" value="1"/>
</dbReference>
<dbReference type="Gene3D" id="1.25.40.850">
    <property type="match status" value="1"/>
</dbReference>
<comment type="similarity">
    <text evidence="1">Belongs to the STXBP/unc-18/SEC1 family.</text>
</comment>
<organism evidence="2 3">
    <name type="scientific">Leptotrombidium deliense</name>
    <dbReference type="NCBI Taxonomy" id="299467"/>
    <lineage>
        <taxon>Eukaryota</taxon>
        <taxon>Metazoa</taxon>
        <taxon>Ecdysozoa</taxon>
        <taxon>Arthropoda</taxon>
        <taxon>Chelicerata</taxon>
        <taxon>Arachnida</taxon>
        <taxon>Acari</taxon>
        <taxon>Acariformes</taxon>
        <taxon>Trombidiformes</taxon>
        <taxon>Prostigmata</taxon>
        <taxon>Anystina</taxon>
        <taxon>Parasitengona</taxon>
        <taxon>Trombiculoidea</taxon>
        <taxon>Trombiculidae</taxon>
        <taxon>Leptotrombidium</taxon>
    </lineage>
</organism>
<dbReference type="Gene3D" id="3.40.50.1910">
    <property type="match status" value="3"/>
</dbReference>
<name>A0A443SN32_9ACAR</name>
<dbReference type="PANTHER" id="PTHR11679">
    <property type="entry name" value="VESICLE PROTEIN SORTING-ASSOCIATED"/>
    <property type="match status" value="1"/>
</dbReference>
<evidence type="ECO:0000256" key="1">
    <source>
        <dbReference type="ARBA" id="ARBA00009884"/>
    </source>
</evidence>
<dbReference type="InterPro" id="IPR001619">
    <property type="entry name" value="Sec1-like"/>
</dbReference>
<dbReference type="InterPro" id="IPR027482">
    <property type="entry name" value="Sec1-like_dom2"/>
</dbReference>
<proteinExistence type="inferred from homology"/>
<dbReference type="VEuPathDB" id="VectorBase:LDEU003145"/>
<evidence type="ECO:0000313" key="3">
    <source>
        <dbReference type="Proteomes" id="UP000288716"/>
    </source>
</evidence>
<accession>A0A443SN32</accession>
<dbReference type="STRING" id="299467.A0A443SN32"/>
<dbReference type="AlphaFoldDB" id="A0A443SN32"/>
<dbReference type="InterPro" id="IPR036045">
    <property type="entry name" value="Sec1-like_sf"/>
</dbReference>
<dbReference type="InterPro" id="IPR043154">
    <property type="entry name" value="Sec-1-like_dom1"/>
</dbReference>